<organism evidence="5 6">
    <name type="scientific">Cryptosporangium phraense</name>
    <dbReference type="NCBI Taxonomy" id="2593070"/>
    <lineage>
        <taxon>Bacteria</taxon>
        <taxon>Bacillati</taxon>
        <taxon>Actinomycetota</taxon>
        <taxon>Actinomycetes</taxon>
        <taxon>Cryptosporangiales</taxon>
        <taxon>Cryptosporangiaceae</taxon>
        <taxon>Cryptosporangium</taxon>
    </lineage>
</organism>
<protein>
    <submittedName>
        <fullName evidence="5">AraC family transcriptional regulator</fullName>
    </submittedName>
</protein>
<evidence type="ECO:0000256" key="1">
    <source>
        <dbReference type="ARBA" id="ARBA00023015"/>
    </source>
</evidence>
<dbReference type="GO" id="GO:0003700">
    <property type="term" value="F:DNA-binding transcription factor activity"/>
    <property type="evidence" value="ECO:0007669"/>
    <property type="project" value="InterPro"/>
</dbReference>
<dbReference type="SMART" id="SM00342">
    <property type="entry name" value="HTH_ARAC"/>
    <property type="match status" value="1"/>
</dbReference>
<dbReference type="Proteomes" id="UP000317982">
    <property type="component" value="Unassembled WGS sequence"/>
</dbReference>
<evidence type="ECO:0000313" key="6">
    <source>
        <dbReference type="Proteomes" id="UP000317982"/>
    </source>
</evidence>
<dbReference type="InParanoid" id="A0A545AIH2"/>
<dbReference type="EMBL" id="VIRS01000030">
    <property type="protein sequence ID" value="TQS41126.1"/>
    <property type="molecule type" value="Genomic_DNA"/>
</dbReference>
<keyword evidence="2" id="KW-0238">DNA-binding</keyword>
<keyword evidence="3" id="KW-0804">Transcription</keyword>
<evidence type="ECO:0000259" key="4">
    <source>
        <dbReference type="PROSITE" id="PS01124"/>
    </source>
</evidence>
<evidence type="ECO:0000256" key="3">
    <source>
        <dbReference type="ARBA" id="ARBA00023163"/>
    </source>
</evidence>
<keyword evidence="1" id="KW-0805">Transcription regulation</keyword>
<evidence type="ECO:0000313" key="5">
    <source>
        <dbReference type="EMBL" id="TQS41126.1"/>
    </source>
</evidence>
<dbReference type="AlphaFoldDB" id="A0A545AIH2"/>
<evidence type="ECO:0000256" key="2">
    <source>
        <dbReference type="ARBA" id="ARBA00023125"/>
    </source>
</evidence>
<dbReference type="GO" id="GO:0043565">
    <property type="term" value="F:sequence-specific DNA binding"/>
    <property type="evidence" value="ECO:0007669"/>
    <property type="project" value="InterPro"/>
</dbReference>
<dbReference type="Pfam" id="PF12833">
    <property type="entry name" value="HTH_18"/>
    <property type="match status" value="1"/>
</dbReference>
<accession>A0A545AIH2</accession>
<feature type="domain" description="HTH araC/xylS-type" evidence="4">
    <location>
        <begin position="148"/>
        <end position="230"/>
    </location>
</feature>
<dbReference type="InterPro" id="IPR018060">
    <property type="entry name" value="HTH_AraC"/>
</dbReference>
<name>A0A545AIH2_9ACTN</name>
<comment type="caution">
    <text evidence="5">The sequence shown here is derived from an EMBL/GenBank/DDBJ whole genome shotgun (WGS) entry which is preliminary data.</text>
</comment>
<dbReference type="Gene3D" id="1.10.10.60">
    <property type="entry name" value="Homeodomain-like"/>
    <property type="match status" value="1"/>
</dbReference>
<sequence>MAGFRERPAGAVDLQVIPYPAVTVIVDLGEGLQVDHDGGRESGAVVAGLAPGVLRGGGRDVECLQVRLSPVVAHAVLGVPSGAVVGLADLWGRSAARVSGRLRAARTWDERFAIVSAALGERAERGRAVDPEVAFAWRQLVGSGGRARIDELATRAGWGRQRLWSRFRAQIGLSPKRAAQLIRFDVAAHRLAGGASPAAVAAEGGYADQSHLHREARAFAGLTPAALAAAPWLAVDDVAWAYRR</sequence>
<dbReference type="PROSITE" id="PS01124">
    <property type="entry name" value="HTH_ARAC_FAMILY_2"/>
    <property type="match status" value="1"/>
</dbReference>
<gene>
    <name evidence="5" type="ORF">FL583_31560</name>
</gene>
<dbReference type="PANTHER" id="PTHR46796:SF15">
    <property type="entry name" value="BLL1074 PROTEIN"/>
    <property type="match status" value="1"/>
</dbReference>
<proteinExistence type="predicted"/>
<dbReference type="PANTHER" id="PTHR46796">
    <property type="entry name" value="HTH-TYPE TRANSCRIPTIONAL ACTIVATOR RHAS-RELATED"/>
    <property type="match status" value="1"/>
</dbReference>
<dbReference type="InterPro" id="IPR050204">
    <property type="entry name" value="AraC_XylS_family_regulators"/>
</dbReference>
<keyword evidence="6" id="KW-1185">Reference proteome</keyword>
<dbReference type="OrthoDB" id="2559672at2"/>
<reference evidence="5 6" key="1">
    <citation type="submission" date="2019-07" db="EMBL/GenBank/DDBJ databases">
        <title>Cryptosporangium phraense sp. nov., isolated from plant litter.</title>
        <authorList>
            <person name="Suriyachadkun C."/>
        </authorList>
    </citation>
    <scope>NUCLEOTIDE SEQUENCE [LARGE SCALE GENOMIC DNA]</scope>
    <source>
        <strain evidence="5 6">A-T 5661</strain>
    </source>
</reference>